<accession>X8BH13</accession>
<dbReference type="EMBL" id="JAOB01000042">
    <property type="protein sequence ID" value="EUA42538.1"/>
    <property type="molecule type" value="Genomic_DNA"/>
</dbReference>
<name>X8BH13_MYCXE</name>
<comment type="caution">
    <text evidence="1">The sequence shown here is derived from an EMBL/GenBank/DDBJ whole genome shotgun (WGS) entry which is preliminary data.</text>
</comment>
<dbReference type="PATRIC" id="fig|1299334.3.peg.4562"/>
<gene>
    <name evidence="1" type="ORF">I553_6398</name>
</gene>
<sequence length="68" mass="6750">MPDALARAASTAARAVSSSAIGTTIPGKTTGSLTNRTGTDLATAIKPPKLSLMRSILIGAGLFPILVG</sequence>
<evidence type="ECO:0000313" key="1">
    <source>
        <dbReference type="EMBL" id="EUA42538.1"/>
    </source>
</evidence>
<organism evidence="1">
    <name type="scientific">Mycobacterium xenopi 4042</name>
    <dbReference type="NCBI Taxonomy" id="1299334"/>
    <lineage>
        <taxon>Bacteria</taxon>
        <taxon>Bacillati</taxon>
        <taxon>Actinomycetota</taxon>
        <taxon>Actinomycetes</taxon>
        <taxon>Mycobacteriales</taxon>
        <taxon>Mycobacteriaceae</taxon>
        <taxon>Mycobacterium</taxon>
    </lineage>
</organism>
<protein>
    <submittedName>
        <fullName evidence="1">Uncharacterized protein</fullName>
    </submittedName>
</protein>
<reference evidence="1" key="1">
    <citation type="submission" date="2014-01" db="EMBL/GenBank/DDBJ databases">
        <authorList>
            <person name="Brown-Elliot B."/>
            <person name="Wallace R."/>
            <person name="Lenaerts A."/>
            <person name="Ordway D."/>
            <person name="DeGroote M.A."/>
            <person name="Parker T."/>
            <person name="Sizemore C."/>
            <person name="Tallon L.J."/>
            <person name="Sadzewicz L.K."/>
            <person name="Sengamalay N."/>
            <person name="Fraser C.M."/>
            <person name="Hine E."/>
            <person name="Shefchek K.A."/>
            <person name="Das S.P."/>
            <person name="Tettelin H."/>
        </authorList>
    </citation>
    <scope>NUCLEOTIDE SEQUENCE [LARGE SCALE GENOMIC DNA]</scope>
    <source>
        <strain evidence="1">4042</strain>
    </source>
</reference>
<dbReference type="AlphaFoldDB" id="X8BH13"/>
<proteinExistence type="predicted"/>